<sequence>MTDLRQRACYRHFTTINTRWHDNDVYGQVNNVVFYGFFDSAVNSVLIEHGGLDIHVGPVIGLVVSSGCDYHAPVAFPEPIEVALAVSRLGNSSVQYQLAVFREGQALACATGRFVHVFVDRLQRRPAPIPERLRLALSELVSDCPPSLKKDLEP</sequence>
<dbReference type="InterPro" id="IPR029069">
    <property type="entry name" value="HotDog_dom_sf"/>
</dbReference>
<proteinExistence type="inferred from homology"/>
<dbReference type="OrthoDB" id="9799036at2"/>
<name>A0A5E7AAZ7_PSEFL</name>
<evidence type="ECO:0000256" key="2">
    <source>
        <dbReference type="ARBA" id="ARBA00022801"/>
    </source>
</evidence>
<dbReference type="CDD" id="cd00586">
    <property type="entry name" value="4HBT"/>
    <property type="match status" value="1"/>
</dbReference>
<accession>A0A5E7AAZ7</accession>
<gene>
    <name evidence="3" type="ORF">PS712_00495</name>
</gene>
<dbReference type="EMBL" id="CABVIB010000002">
    <property type="protein sequence ID" value="VVN72283.1"/>
    <property type="molecule type" value="Genomic_DNA"/>
</dbReference>
<dbReference type="RefSeq" id="WP_150700804.1">
    <property type="nucleotide sequence ID" value="NZ_CABVIB010000002.1"/>
</dbReference>
<dbReference type="Gene3D" id="3.10.129.10">
    <property type="entry name" value="Hotdog Thioesterase"/>
    <property type="match status" value="1"/>
</dbReference>
<dbReference type="AlphaFoldDB" id="A0A5E7AAZ7"/>
<evidence type="ECO:0000256" key="1">
    <source>
        <dbReference type="ARBA" id="ARBA00005953"/>
    </source>
</evidence>
<protein>
    <submittedName>
        <fullName evidence="3">Uncharacterized protein</fullName>
    </submittedName>
</protein>
<reference evidence="3 4" key="1">
    <citation type="submission" date="2019-09" db="EMBL/GenBank/DDBJ databases">
        <authorList>
            <person name="Chandra G."/>
            <person name="Truman W A."/>
        </authorList>
    </citation>
    <scope>NUCLEOTIDE SEQUENCE [LARGE SCALE GENOMIC DNA]</scope>
    <source>
        <strain evidence="3">PS712</strain>
    </source>
</reference>
<dbReference type="Proteomes" id="UP000326018">
    <property type="component" value="Unassembled WGS sequence"/>
</dbReference>
<dbReference type="PANTHER" id="PTHR31793">
    <property type="entry name" value="4-HYDROXYBENZOYL-COA THIOESTERASE FAMILY MEMBER"/>
    <property type="match status" value="1"/>
</dbReference>
<dbReference type="GO" id="GO:0047617">
    <property type="term" value="F:fatty acyl-CoA hydrolase activity"/>
    <property type="evidence" value="ECO:0007669"/>
    <property type="project" value="TreeGrafter"/>
</dbReference>
<dbReference type="Pfam" id="PF13279">
    <property type="entry name" value="4HBT_2"/>
    <property type="match status" value="1"/>
</dbReference>
<dbReference type="PANTHER" id="PTHR31793:SF27">
    <property type="entry name" value="NOVEL THIOESTERASE SUPERFAMILY DOMAIN AND SAPOSIN A-TYPE DOMAIN CONTAINING PROTEIN (0610012H03RIK)"/>
    <property type="match status" value="1"/>
</dbReference>
<evidence type="ECO:0000313" key="3">
    <source>
        <dbReference type="EMBL" id="VVN72283.1"/>
    </source>
</evidence>
<keyword evidence="2" id="KW-0378">Hydrolase</keyword>
<evidence type="ECO:0000313" key="4">
    <source>
        <dbReference type="Proteomes" id="UP000326018"/>
    </source>
</evidence>
<dbReference type="InterPro" id="IPR050563">
    <property type="entry name" value="4-hydroxybenzoyl-CoA_TE"/>
</dbReference>
<dbReference type="SUPFAM" id="SSF54637">
    <property type="entry name" value="Thioesterase/thiol ester dehydrase-isomerase"/>
    <property type="match status" value="1"/>
</dbReference>
<organism evidence="3 4">
    <name type="scientific">Pseudomonas fluorescens</name>
    <dbReference type="NCBI Taxonomy" id="294"/>
    <lineage>
        <taxon>Bacteria</taxon>
        <taxon>Pseudomonadati</taxon>
        <taxon>Pseudomonadota</taxon>
        <taxon>Gammaproteobacteria</taxon>
        <taxon>Pseudomonadales</taxon>
        <taxon>Pseudomonadaceae</taxon>
        <taxon>Pseudomonas</taxon>
    </lineage>
</organism>
<comment type="similarity">
    <text evidence="1">Belongs to the 4-hydroxybenzoyl-CoA thioesterase family.</text>
</comment>